<feature type="compositionally biased region" description="Low complexity" evidence="1">
    <location>
        <begin position="63"/>
        <end position="76"/>
    </location>
</feature>
<accession>Q143T7</accession>
<keyword evidence="2" id="KW-0732">Signal</keyword>
<name>Q143T7_PARXL</name>
<evidence type="ECO:0000313" key="4">
    <source>
        <dbReference type="Proteomes" id="UP000001817"/>
    </source>
</evidence>
<proteinExistence type="predicted"/>
<feature type="signal peptide" evidence="2">
    <location>
        <begin position="1"/>
        <end position="26"/>
    </location>
</feature>
<evidence type="ECO:0000256" key="1">
    <source>
        <dbReference type="SAM" id="MobiDB-lite"/>
    </source>
</evidence>
<feature type="chain" id="PRO_5004183037" evidence="2">
    <location>
        <begin position="27"/>
        <end position="99"/>
    </location>
</feature>
<feature type="compositionally biased region" description="Basic and acidic residues" evidence="1">
    <location>
        <begin position="47"/>
        <end position="62"/>
    </location>
</feature>
<feature type="region of interest" description="Disordered" evidence="1">
    <location>
        <begin position="25"/>
        <end position="99"/>
    </location>
</feature>
<feature type="compositionally biased region" description="Polar residues" evidence="1">
    <location>
        <begin position="25"/>
        <end position="45"/>
    </location>
</feature>
<dbReference type="KEGG" id="bxb:DR64_1284"/>
<dbReference type="KEGG" id="bxe:Bxe_A3587"/>
<reference evidence="3 4" key="1">
    <citation type="journal article" date="2006" name="Proc. Natl. Acad. Sci. U.S.A.">
        <title>Burkholderia xenovorans LB400 harbors a multi-replicon, 9.73-Mbp genome shaped for versatility.</title>
        <authorList>
            <person name="Chain P.S."/>
            <person name="Denef V.J."/>
            <person name="Konstantinidis K.T."/>
            <person name="Vergez L.M."/>
            <person name="Agullo L."/>
            <person name="Reyes V.L."/>
            <person name="Hauser L."/>
            <person name="Cordova M."/>
            <person name="Gomez L."/>
            <person name="Gonzalez M."/>
            <person name="Land M."/>
            <person name="Lao V."/>
            <person name="Larimer F."/>
            <person name="LiPuma J.J."/>
            <person name="Mahenthiralingam E."/>
            <person name="Malfatti S.A."/>
            <person name="Marx C.J."/>
            <person name="Parnell J.J."/>
            <person name="Ramette A."/>
            <person name="Richardson P."/>
            <person name="Seeger M."/>
            <person name="Smith D."/>
            <person name="Spilker T."/>
            <person name="Sul W.J."/>
            <person name="Tsoi T.V."/>
            <person name="Ulrich L.E."/>
            <person name="Zhulin I.B."/>
            <person name="Tiedje J.M."/>
        </authorList>
    </citation>
    <scope>NUCLEOTIDE SEQUENCE [LARGE SCALE GENOMIC DNA]</scope>
    <source>
        <strain evidence="3 4">LB400</strain>
    </source>
</reference>
<protein>
    <submittedName>
        <fullName evidence="3">Uncharacterized protein</fullName>
    </submittedName>
</protein>
<dbReference type="AlphaFoldDB" id="Q143T7"/>
<organism evidence="3 4">
    <name type="scientific">Paraburkholderia xenovorans (strain LB400)</name>
    <dbReference type="NCBI Taxonomy" id="266265"/>
    <lineage>
        <taxon>Bacteria</taxon>
        <taxon>Pseudomonadati</taxon>
        <taxon>Pseudomonadota</taxon>
        <taxon>Betaproteobacteria</taxon>
        <taxon>Burkholderiales</taxon>
        <taxon>Burkholderiaceae</taxon>
        <taxon>Paraburkholderia</taxon>
    </lineage>
</organism>
<evidence type="ECO:0000313" key="3">
    <source>
        <dbReference type="EMBL" id="ABE29402.1"/>
    </source>
</evidence>
<gene>
    <name evidence="3" type="ORF">Bxe_A3587</name>
</gene>
<keyword evidence="4" id="KW-1185">Reference proteome</keyword>
<dbReference type="Proteomes" id="UP000001817">
    <property type="component" value="Chromosome 1"/>
</dbReference>
<dbReference type="EMBL" id="CP000270">
    <property type="protein sequence ID" value="ABE29402.1"/>
    <property type="molecule type" value="Genomic_DNA"/>
</dbReference>
<sequence>MQKRLLVTIGLVLVTPALCVFSPAIAQTRNGDSEATTSASTPGSLRQQERAARKQARREARASQKAQISAAKAQGQPVGPVGDDYPKANSVGADGTKRK</sequence>
<dbReference type="STRING" id="266265.Bxe_A3587"/>
<evidence type="ECO:0000256" key="2">
    <source>
        <dbReference type="SAM" id="SignalP"/>
    </source>
</evidence>